<sequence>MESVAEWAAPKASGRRGWLWLIPLPICAAFYFFCGFYTVQPIGALPDGATAIVWRESGEPFFNSADALCLERVGYVSLLCRGMAMGRGPTDRIIVRLPYMDWAYSLSTGGQSFDR</sequence>
<dbReference type="AlphaFoldDB" id="A0A9X2HRC8"/>
<keyword evidence="1" id="KW-0472">Membrane</keyword>
<keyword evidence="1" id="KW-0812">Transmembrane</keyword>
<dbReference type="Proteomes" id="UP001139451">
    <property type="component" value="Unassembled WGS sequence"/>
</dbReference>
<name>A0A9X2HRC8_9SPHN</name>
<dbReference type="EMBL" id="JAMLDX010000027">
    <property type="protein sequence ID" value="MCP3732996.1"/>
    <property type="molecule type" value="Genomic_DNA"/>
</dbReference>
<dbReference type="RefSeq" id="WP_254297008.1">
    <property type="nucleotide sequence ID" value="NZ_JAMLDX010000027.1"/>
</dbReference>
<evidence type="ECO:0000313" key="3">
    <source>
        <dbReference type="Proteomes" id="UP001139451"/>
    </source>
</evidence>
<feature type="transmembrane region" description="Helical" evidence="1">
    <location>
        <begin position="20"/>
        <end position="39"/>
    </location>
</feature>
<keyword evidence="1" id="KW-1133">Transmembrane helix</keyword>
<evidence type="ECO:0000313" key="2">
    <source>
        <dbReference type="EMBL" id="MCP3732996.1"/>
    </source>
</evidence>
<reference evidence="2" key="1">
    <citation type="submission" date="2022-05" db="EMBL/GenBank/DDBJ databases">
        <title>Sphingomonas sp. strain MG17 Genome sequencing and assembly.</title>
        <authorList>
            <person name="Kim I."/>
        </authorList>
    </citation>
    <scope>NUCLEOTIDE SEQUENCE</scope>
    <source>
        <strain evidence="2">MG17</strain>
    </source>
</reference>
<accession>A0A9X2HRC8</accession>
<evidence type="ECO:0000256" key="1">
    <source>
        <dbReference type="SAM" id="Phobius"/>
    </source>
</evidence>
<proteinExistence type="predicted"/>
<organism evidence="2 3">
    <name type="scientific">Sphingomonas tagetis</name>
    <dbReference type="NCBI Taxonomy" id="2949092"/>
    <lineage>
        <taxon>Bacteria</taxon>
        <taxon>Pseudomonadati</taxon>
        <taxon>Pseudomonadota</taxon>
        <taxon>Alphaproteobacteria</taxon>
        <taxon>Sphingomonadales</taxon>
        <taxon>Sphingomonadaceae</taxon>
        <taxon>Sphingomonas</taxon>
    </lineage>
</organism>
<gene>
    <name evidence="2" type="ORF">M9978_21510</name>
</gene>
<keyword evidence="3" id="KW-1185">Reference proteome</keyword>
<comment type="caution">
    <text evidence="2">The sequence shown here is derived from an EMBL/GenBank/DDBJ whole genome shotgun (WGS) entry which is preliminary data.</text>
</comment>
<protein>
    <submittedName>
        <fullName evidence="2">Uncharacterized protein</fullName>
    </submittedName>
</protein>